<dbReference type="RefSeq" id="WP_066429167.1">
    <property type="nucleotide sequence ID" value="NZ_CP014227.1"/>
</dbReference>
<reference evidence="1 3" key="1">
    <citation type="submission" date="2016-02" db="EMBL/GenBank/DDBJ databases">
        <authorList>
            <person name="Holder M.E."/>
            <person name="Ajami N.J."/>
            <person name="Petrosino J.F."/>
        </authorList>
    </citation>
    <scope>NUCLEOTIDE SEQUENCE [LARGE SCALE GENOMIC DNA]</scope>
    <source>
        <strain evidence="1 3">CCUG 32990</strain>
    </source>
</reference>
<keyword evidence="3" id="KW-1185">Reference proteome</keyword>
<gene>
    <name evidence="1" type="ORF">AXF12_05895</name>
    <name evidence="2" type="ORF">SAMEA44541418_00539</name>
</gene>
<evidence type="ECO:0000313" key="3">
    <source>
        <dbReference type="Proteomes" id="UP000065822"/>
    </source>
</evidence>
<name>A0AAX2GXR9_9FLAO</name>
<protein>
    <submittedName>
        <fullName evidence="2">Uncharacterized protein</fullName>
    </submittedName>
</protein>
<dbReference type="EMBL" id="LT906449">
    <property type="protein sequence ID" value="SNV05090.1"/>
    <property type="molecule type" value="Genomic_DNA"/>
</dbReference>
<sequence length="83" mass="9575">MLQVGKFYKKGIFYYYLSSKDYDIWDKESPYFGGTCVTDGLNTISSAEQLYNLEGLQEISKEDFLKVFHKAQNAIDNSIKTIN</sequence>
<accession>A0AAX2GXR9</accession>
<dbReference type="Proteomes" id="UP000065822">
    <property type="component" value="Chromosome"/>
</dbReference>
<dbReference type="KEGG" id="chg:AXF12_05895"/>
<reference evidence="2 4" key="2">
    <citation type="submission" date="2017-06" db="EMBL/GenBank/DDBJ databases">
        <authorList>
            <consortium name="Pathogen Informatics"/>
        </authorList>
    </citation>
    <scope>NUCLEOTIDE SEQUENCE [LARGE SCALE GENOMIC DNA]</scope>
    <source>
        <strain evidence="2 4">NCTC12947</strain>
    </source>
</reference>
<organism evidence="2 4">
    <name type="scientific">Capnocytophaga haemolytica</name>
    <dbReference type="NCBI Taxonomy" id="45243"/>
    <lineage>
        <taxon>Bacteria</taxon>
        <taxon>Pseudomonadati</taxon>
        <taxon>Bacteroidota</taxon>
        <taxon>Flavobacteriia</taxon>
        <taxon>Flavobacteriales</taxon>
        <taxon>Flavobacteriaceae</taxon>
        <taxon>Capnocytophaga</taxon>
    </lineage>
</organism>
<dbReference type="Proteomes" id="UP000215539">
    <property type="component" value="Chromosome 1"/>
</dbReference>
<evidence type="ECO:0000313" key="1">
    <source>
        <dbReference type="EMBL" id="AMD85092.1"/>
    </source>
</evidence>
<proteinExistence type="predicted"/>
<dbReference type="EMBL" id="CP014227">
    <property type="protein sequence ID" value="AMD85092.1"/>
    <property type="molecule type" value="Genomic_DNA"/>
</dbReference>
<evidence type="ECO:0000313" key="2">
    <source>
        <dbReference type="EMBL" id="SNV05090.1"/>
    </source>
</evidence>
<dbReference type="AlphaFoldDB" id="A0AAX2GXR9"/>
<evidence type="ECO:0000313" key="4">
    <source>
        <dbReference type="Proteomes" id="UP000215539"/>
    </source>
</evidence>